<dbReference type="GO" id="GO:0033617">
    <property type="term" value="P:mitochondrial respiratory chain complex IV assembly"/>
    <property type="evidence" value="ECO:0007669"/>
    <property type="project" value="InterPro"/>
</dbReference>
<evidence type="ECO:0000313" key="2">
    <source>
        <dbReference type="EMBL" id="GMM37679.1"/>
    </source>
</evidence>
<dbReference type="EMBL" id="BTFZ01000012">
    <property type="protein sequence ID" value="GMM37679.1"/>
    <property type="molecule type" value="Genomic_DNA"/>
</dbReference>
<dbReference type="InterPro" id="IPR031459">
    <property type="entry name" value="Coa2"/>
</dbReference>
<accession>A0AAV5QT56</accession>
<proteinExistence type="predicted"/>
<dbReference type="GO" id="GO:0005759">
    <property type="term" value="C:mitochondrial matrix"/>
    <property type="evidence" value="ECO:0007669"/>
    <property type="project" value="TreeGrafter"/>
</dbReference>
<gene>
    <name evidence="2" type="ORF">DASC09_050040</name>
</gene>
<dbReference type="Proteomes" id="UP001360560">
    <property type="component" value="Unassembled WGS sequence"/>
</dbReference>
<keyword evidence="3" id="KW-1185">Reference proteome</keyword>
<comment type="caution">
    <text evidence="2">The sequence shown here is derived from an EMBL/GenBank/DDBJ whole genome shotgun (WGS) entry which is preliminary data.</text>
</comment>
<dbReference type="PANTHER" id="PTHR40020">
    <property type="entry name" value="CYTOCHROME C OXIDASE ASSEMBLY FACTOR 2"/>
    <property type="match status" value="1"/>
</dbReference>
<organism evidence="2 3">
    <name type="scientific">Saccharomycopsis crataegensis</name>
    <dbReference type="NCBI Taxonomy" id="43959"/>
    <lineage>
        <taxon>Eukaryota</taxon>
        <taxon>Fungi</taxon>
        <taxon>Dikarya</taxon>
        <taxon>Ascomycota</taxon>
        <taxon>Saccharomycotina</taxon>
        <taxon>Saccharomycetes</taxon>
        <taxon>Saccharomycopsidaceae</taxon>
        <taxon>Saccharomycopsis</taxon>
    </lineage>
</organism>
<dbReference type="PANTHER" id="PTHR40020:SF1">
    <property type="entry name" value="CYTOCHROME C OXIDASE ASSEMBLY FACTOR 2"/>
    <property type="match status" value="1"/>
</dbReference>
<feature type="region of interest" description="Disordered" evidence="1">
    <location>
        <begin position="55"/>
        <end position="77"/>
    </location>
</feature>
<dbReference type="RefSeq" id="XP_064854675.1">
    <property type="nucleotide sequence ID" value="XM_064998603.1"/>
</dbReference>
<reference evidence="2 3" key="1">
    <citation type="journal article" date="2023" name="Elife">
        <title>Identification of key yeast species and microbe-microbe interactions impacting larval growth of Drosophila in the wild.</title>
        <authorList>
            <person name="Mure A."/>
            <person name="Sugiura Y."/>
            <person name="Maeda R."/>
            <person name="Honda K."/>
            <person name="Sakurai N."/>
            <person name="Takahashi Y."/>
            <person name="Watada M."/>
            <person name="Katoh T."/>
            <person name="Gotoh A."/>
            <person name="Gotoh Y."/>
            <person name="Taniguchi I."/>
            <person name="Nakamura K."/>
            <person name="Hayashi T."/>
            <person name="Katayama T."/>
            <person name="Uemura T."/>
            <person name="Hattori Y."/>
        </authorList>
    </citation>
    <scope>NUCLEOTIDE SEQUENCE [LARGE SCALE GENOMIC DNA]</scope>
    <source>
        <strain evidence="2 3">SC-9</strain>
    </source>
</reference>
<protein>
    <submittedName>
        <fullName evidence="2">Uncharacterized protein</fullName>
    </submittedName>
</protein>
<dbReference type="Pfam" id="PF17051">
    <property type="entry name" value="COA2"/>
    <property type="match status" value="1"/>
</dbReference>
<sequence>MYVKAATYKKVTSSLFSTTFLVAFGVVGVSSLVECPANQVANEDRDDITKARNRMSTSELCKEHHQQKLRLQSSNQQ</sequence>
<evidence type="ECO:0000256" key="1">
    <source>
        <dbReference type="SAM" id="MobiDB-lite"/>
    </source>
</evidence>
<evidence type="ECO:0000313" key="3">
    <source>
        <dbReference type="Proteomes" id="UP001360560"/>
    </source>
</evidence>
<dbReference type="GeneID" id="90075654"/>
<dbReference type="AlphaFoldDB" id="A0AAV5QT56"/>
<name>A0AAV5QT56_9ASCO</name>